<dbReference type="Proteomes" id="UP001596473">
    <property type="component" value="Unassembled WGS sequence"/>
</dbReference>
<protein>
    <submittedName>
        <fullName evidence="1">Uncharacterized protein</fullName>
    </submittedName>
</protein>
<dbReference type="RefSeq" id="WP_380186422.1">
    <property type="nucleotide sequence ID" value="NZ_JBHTBQ010000006.1"/>
</dbReference>
<evidence type="ECO:0000313" key="1">
    <source>
        <dbReference type="EMBL" id="MFC7419127.1"/>
    </source>
</evidence>
<sequence>MKLFAPYLRLFLLVIQGINTHQLANEAGISPELAEIKEPA</sequence>
<accession>A0ABW2QTR9</accession>
<organism evidence="1 2">
    <name type="scientific">Iodobacter arcticus</name>
    <dbReference type="NCBI Taxonomy" id="590593"/>
    <lineage>
        <taxon>Bacteria</taxon>
        <taxon>Pseudomonadati</taxon>
        <taxon>Pseudomonadota</taxon>
        <taxon>Betaproteobacteria</taxon>
        <taxon>Neisseriales</taxon>
        <taxon>Chitinibacteraceae</taxon>
        <taxon>Iodobacter</taxon>
    </lineage>
</organism>
<keyword evidence="2" id="KW-1185">Reference proteome</keyword>
<comment type="caution">
    <text evidence="1">The sequence shown here is derived from an EMBL/GenBank/DDBJ whole genome shotgun (WGS) entry which is preliminary data.</text>
</comment>
<name>A0ABW2QTR9_9NEIS</name>
<evidence type="ECO:0000313" key="2">
    <source>
        <dbReference type="Proteomes" id="UP001596473"/>
    </source>
</evidence>
<gene>
    <name evidence="1" type="ORF">ACFQNF_04485</name>
</gene>
<dbReference type="EMBL" id="JBHTBQ010000006">
    <property type="protein sequence ID" value="MFC7419127.1"/>
    <property type="molecule type" value="Genomic_DNA"/>
</dbReference>
<reference evidence="2" key="1">
    <citation type="journal article" date="2019" name="Int. J. Syst. Evol. Microbiol.">
        <title>The Global Catalogue of Microorganisms (GCM) 10K type strain sequencing project: providing services to taxonomists for standard genome sequencing and annotation.</title>
        <authorList>
            <consortium name="The Broad Institute Genomics Platform"/>
            <consortium name="The Broad Institute Genome Sequencing Center for Infectious Disease"/>
            <person name="Wu L."/>
            <person name="Ma J."/>
        </authorList>
    </citation>
    <scope>NUCLEOTIDE SEQUENCE [LARGE SCALE GENOMIC DNA]</scope>
    <source>
        <strain evidence="2">CCUG 62945</strain>
    </source>
</reference>
<proteinExistence type="predicted"/>